<comment type="subcellular location">
    <subcellularLocation>
        <location evidence="1">Cell outer membrane</location>
    </subcellularLocation>
</comment>
<keyword evidence="8" id="KW-0732">Signal</keyword>
<evidence type="ECO:0000256" key="8">
    <source>
        <dbReference type="SAM" id="SignalP"/>
    </source>
</evidence>
<evidence type="ECO:0000256" key="4">
    <source>
        <dbReference type="ARBA" id="ARBA00022452"/>
    </source>
</evidence>
<dbReference type="GO" id="GO:0015562">
    <property type="term" value="F:efflux transmembrane transporter activity"/>
    <property type="evidence" value="ECO:0007669"/>
    <property type="project" value="InterPro"/>
</dbReference>
<keyword evidence="3" id="KW-0813">Transport</keyword>
<dbReference type="RefSeq" id="WP_210757143.1">
    <property type="nucleotide sequence ID" value="NZ_CP060139.1"/>
</dbReference>
<dbReference type="AlphaFoldDB" id="A0A7H0VA29"/>
<dbReference type="Pfam" id="PF02321">
    <property type="entry name" value="OEP"/>
    <property type="match status" value="1"/>
</dbReference>
<dbReference type="Gene3D" id="1.20.1600.10">
    <property type="entry name" value="Outer membrane efflux proteins (OEP)"/>
    <property type="match status" value="1"/>
</dbReference>
<dbReference type="EMBL" id="CP060139">
    <property type="protein sequence ID" value="QNR22577.1"/>
    <property type="molecule type" value="Genomic_DNA"/>
</dbReference>
<dbReference type="InterPro" id="IPR003423">
    <property type="entry name" value="OMP_efflux"/>
</dbReference>
<dbReference type="Proteomes" id="UP000516305">
    <property type="component" value="Chromosome"/>
</dbReference>
<dbReference type="KEGG" id="chyd:H4K34_09265"/>
<evidence type="ECO:0000256" key="6">
    <source>
        <dbReference type="ARBA" id="ARBA00023136"/>
    </source>
</evidence>
<reference evidence="9 10" key="1">
    <citation type="submission" date="2020-08" db="EMBL/GenBank/DDBJ databases">
        <title>Croceimicrobium hydrocarbonivorans gen. nov., sp. nov., a novel marine bacterium isolated from a bacterial consortium that degrades polyethylene terephthalate.</title>
        <authorList>
            <person name="Liu R."/>
        </authorList>
    </citation>
    <scope>NUCLEOTIDE SEQUENCE [LARGE SCALE GENOMIC DNA]</scope>
    <source>
        <strain evidence="9 10">A20-9</strain>
    </source>
</reference>
<dbReference type="GO" id="GO:1990281">
    <property type="term" value="C:efflux pump complex"/>
    <property type="evidence" value="ECO:0007669"/>
    <property type="project" value="TreeGrafter"/>
</dbReference>
<keyword evidence="5" id="KW-0812">Transmembrane</keyword>
<dbReference type="SUPFAM" id="SSF56954">
    <property type="entry name" value="Outer membrane efflux proteins (OEP)"/>
    <property type="match status" value="1"/>
</dbReference>
<gene>
    <name evidence="9" type="ORF">H4K34_09265</name>
</gene>
<dbReference type="GO" id="GO:0015288">
    <property type="term" value="F:porin activity"/>
    <property type="evidence" value="ECO:0007669"/>
    <property type="project" value="TreeGrafter"/>
</dbReference>
<dbReference type="PANTHER" id="PTHR30026:SF20">
    <property type="entry name" value="OUTER MEMBRANE PROTEIN TOLC"/>
    <property type="match status" value="1"/>
</dbReference>
<comment type="similarity">
    <text evidence="2">Belongs to the outer membrane factor (OMF) (TC 1.B.17) family.</text>
</comment>
<accession>A0A7H0VA29</accession>
<evidence type="ECO:0000256" key="3">
    <source>
        <dbReference type="ARBA" id="ARBA00022448"/>
    </source>
</evidence>
<evidence type="ECO:0000313" key="9">
    <source>
        <dbReference type="EMBL" id="QNR22577.1"/>
    </source>
</evidence>
<dbReference type="InterPro" id="IPR051906">
    <property type="entry name" value="TolC-like"/>
</dbReference>
<protein>
    <submittedName>
        <fullName evidence="9">TolC family protein</fullName>
    </submittedName>
</protein>
<evidence type="ECO:0000313" key="10">
    <source>
        <dbReference type="Proteomes" id="UP000516305"/>
    </source>
</evidence>
<keyword evidence="10" id="KW-1185">Reference proteome</keyword>
<sequence>MTIKPVRLFIFGLGLMLMPAATSAQAANESLSLQQALQFALEHNAELRQAAYDQEISEYQIKEIRSSGLPQIEAEGQFQGFPNLPTQLLPGEIVGMPGTQIPVQFGTTYNTSGTIKASQLLYSQELFSGLKAAKDSRELYALLKIKSEEDLIYQVASAYYQSLEIEAQIRSLDSNLLTLDKMSKVMLARYQNEMITANELDRITVQKTNLATQLQSLRAVRDQQVNYLKLLMGLPITAELSLEEPLDLEDLSLSLASYESQSPIELKILEKQKKLNLRNLEVTRAGYYPTLALFGQQSWQAQRNEFNFFDGNQPWFQQTVIGVQLQVPIFDGGSKHHKIQQNQLQIDKLQLQKDYASSQLDLQTENARKQLQYSFASVSAQADNKELARKVYEQSQQMYQEEVIGLTELLDAEQAFRSAQTNYYNEVLKFKRSELDLLKSLGRIQQILQNT</sequence>
<proteinExistence type="inferred from homology"/>
<evidence type="ECO:0000256" key="5">
    <source>
        <dbReference type="ARBA" id="ARBA00022692"/>
    </source>
</evidence>
<keyword evidence="6" id="KW-0472">Membrane</keyword>
<feature type="signal peptide" evidence="8">
    <location>
        <begin position="1"/>
        <end position="26"/>
    </location>
</feature>
<name>A0A7H0VA29_9FLAO</name>
<dbReference type="PANTHER" id="PTHR30026">
    <property type="entry name" value="OUTER MEMBRANE PROTEIN TOLC"/>
    <property type="match status" value="1"/>
</dbReference>
<evidence type="ECO:0000256" key="1">
    <source>
        <dbReference type="ARBA" id="ARBA00004442"/>
    </source>
</evidence>
<organism evidence="9 10">
    <name type="scientific">Croceimicrobium hydrocarbonivorans</name>
    <dbReference type="NCBI Taxonomy" id="2761580"/>
    <lineage>
        <taxon>Bacteria</taxon>
        <taxon>Pseudomonadati</taxon>
        <taxon>Bacteroidota</taxon>
        <taxon>Flavobacteriia</taxon>
        <taxon>Flavobacteriales</taxon>
        <taxon>Owenweeksiaceae</taxon>
        <taxon>Croceimicrobium</taxon>
    </lineage>
</organism>
<keyword evidence="7" id="KW-0998">Cell outer membrane</keyword>
<evidence type="ECO:0000256" key="7">
    <source>
        <dbReference type="ARBA" id="ARBA00023237"/>
    </source>
</evidence>
<dbReference type="GO" id="GO:0009279">
    <property type="term" value="C:cell outer membrane"/>
    <property type="evidence" value="ECO:0007669"/>
    <property type="project" value="UniProtKB-SubCell"/>
</dbReference>
<keyword evidence="4" id="KW-1134">Transmembrane beta strand</keyword>
<evidence type="ECO:0000256" key="2">
    <source>
        <dbReference type="ARBA" id="ARBA00007613"/>
    </source>
</evidence>
<feature type="chain" id="PRO_5028879659" evidence="8">
    <location>
        <begin position="27"/>
        <end position="451"/>
    </location>
</feature>